<accession>M8D3D9</accession>
<proteinExistence type="inferred from homology"/>
<dbReference type="CDD" id="cd06550">
    <property type="entry name" value="TM_ABC_iron-siderophores_like"/>
    <property type="match status" value="1"/>
</dbReference>
<protein>
    <submittedName>
        <fullName evidence="9">ABC transporter permease</fullName>
    </submittedName>
</protein>
<feature type="transmembrane region" description="Helical" evidence="8">
    <location>
        <begin position="30"/>
        <end position="55"/>
    </location>
</feature>
<keyword evidence="3" id="KW-0813">Transport</keyword>
<dbReference type="STRING" id="1300222.I532_20691"/>
<evidence type="ECO:0000256" key="8">
    <source>
        <dbReference type="SAM" id="Phobius"/>
    </source>
</evidence>
<feature type="transmembrane region" description="Helical" evidence="8">
    <location>
        <begin position="156"/>
        <end position="176"/>
    </location>
</feature>
<evidence type="ECO:0000313" key="10">
    <source>
        <dbReference type="Proteomes" id="UP000012081"/>
    </source>
</evidence>
<keyword evidence="5 8" id="KW-0812">Transmembrane</keyword>
<dbReference type="EMBL" id="APBN01000012">
    <property type="protein sequence ID" value="EMT50769.1"/>
    <property type="molecule type" value="Genomic_DNA"/>
</dbReference>
<comment type="similarity">
    <text evidence="2">Belongs to the binding-protein-dependent transport system permease family. FecCD subfamily.</text>
</comment>
<evidence type="ECO:0000313" key="9">
    <source>
        <dbReference type="EMBL" id="EMT50769.1"/>
    </source>
</evidence>
<dbReference type="GO" id="GO:0022857">
    <property type="term" value="F:transmembrane transporter activity"/>
    <property type="evidence" value="ECO:0007669"/>
    <property type="project" value="InterPro"/>
</dbReference>
<gene>
    <name evidence="9" type="ORF">I532_20691</name>
</gene>
<dbReference type="PANTHER" id="PTHR30472:SF67">
    <property type="entry name" value="PERMEASE OF ABC TRANSPORTER-RELATED"/>
    <property type="match status" value="1"/>
</dbReference>
<keyword evidence="10" id="KW-1185">Reference proteome</keyword>
<evidence type="ECO:0000256" key="3">
    <source>
        <dbReference type="ARBA" id="ARBA00022448"/>
    </source>
</evidence>
<evidence type="ECO:0000256" key="2">
    <source>
        <dbReference type="ARBA" id="ARBA00007935"/>
    </source>
</evidence>
<evidence type="ECO:0000256" key="7">
    <source>
        <dbReference type="ARBA" id="ARBA00023136"/>
    </source>
</evidence>
<feature type="transmembrane region" description="Helical" evidence="8">
    <location>
        <begin position="128"/>
        <end position="150"/>
    </location>
</feature>
<dbReference type="InterPro" id="IPR037294">
    <property type="entry name" value="ABC_BtuC-like"/>
</dbReference>
<evidence type="ECO:0000256" key="5">
    <source>
        <dbReference type="ARBA" id="ARBA00022692"/>
    </source>
</evidence>
<dbReference type="GO" id="GO:0005886">
    <property type="term" value="C:plasma membrane"/>
    <property type="evidence" value="ECO:0007669"/>
    <property type="project" value="UniProtKB-SubCell"/>
</dbReference>
<comment type="caution">
    <text evidence="9">The sequence shown here is derived from an EMBL/GenBank/DDBJ whole genome shotgun (WGS) entry which is preliminary data.</text>
</comment>
<dbReference type="SUPFAM" id="SSF81345">
    <property type="entry name" value="ABC transporter involved in vitamin B12 uptake, BtuC"/>
    <property type="match status" value="1"/>
</dbReference>
<feature type="transmembrane region" description="Helical" evidence="8">
    <location>
        <begin position="232"/>
        <end position="252"/>
    </location>
</feature>
<reference evidence="9 10" key="1">
    <citation type="submission" date="2013-03" db="EMBL/GenBank/DDBJ databases">
        <title>Assembly of a new bacterial strain Brevibacillus borstelensis AK1.</title>
        <authorList>
            <person name="Rajan I."/>
            <person name="PoliReddy D."/>
            <person name="Sugumar T."/>
            <person name="Rathinam K."/>
            <person name="Alqarawi S."/>
            <person name="Khalil A.B."/>
            <person name="Sivakumar N."/>
        </authorList>
    </citation>
    <scope>NUCLEOTIDE SEQUENCE [LARGE SCALE GENOMIC DNA]</scope>
    <source>
        <strain evidence="9 10">AK1</strain>
    </source>
</reference>
<dbReference type="Gene3D" id="1.10.3470.10">
    <property type="entry name" value="ABC transporter involved in vitamin B12 uptake, BtuC"/>
    <property type="match status" value="1"/>
</dbReference>
<dbReference type="PANTHER" id="PTHR30472">
    <property type="entry name" value="FERRIC ENTEROBACTIN TRANSPORT SYSTEM PERMEASE PROTEIN"/>
    <property type="match status" value="1"/>
</dbReference>
<dbReference type="InterPro" id="IPR000522">
    <property type="entry name" value="ABC_transptr_permease_BtuC"/>
</dbReference>
<comment type="subcellular location">
    <subcellularLocation>
        <location evidence="1">Cell membrane</location>
        <topology evidence="1">Multi-pass membrane protein</topology>
    </subcellularLocation>
</comment>
<feature type="transmembrane region" description="Helical" evidence="8">
    <location>
        <begin position="280"/>
        <end position="303"/>
    </location>
</feature>
<keyword evidence="6 8" id="KW-1133">Transmembrane helix</keyword>
<keyword evidence="4" id="KW-1003">Cell membrane</keyword>
<feature type="transmembrane region" description="Helical" evidence="8">
    <location>
        <begin position="323"/>
        <end position="343"/>
    </location>
</feature>
<evidence type="ECO:0000256" key="4">
    <source>
        <dbReference type="ARBA" id="ARBA00022475"/>
    </source>
</evidence>
<evidence type="ECO:0000256" key="1">
    <source>
        <dbReference type="ARBA" id="ARBA00004651"/>
    </source>
</evidence>
<feature type="transmembrane region" description="Helical" evidence="8">
    <location>
        <begin position="350"/>
        <end position="367"/>
    </location>
</feature>
<dbReference type="Proteomes" id="UP000012081">
    <property type="component" value="Unassembled WGS sequence"/>
</dbReference>
<sequence>MKRTILESSAATDSPGRRVMKIAKRDIRSFRGWFASVLFVLILVLIASATLAVMLGSVSIRPGTIWKIAFSHIPLIGEWIQADWSKSEETIIWQIRFPRVLLAAIVGAGLSVVGVTIQALVRNSLADPYLLGVSSGASVGATLTILFGAFSLYGQYSLTIGAFTGSLLAIVLVFALSRLGGQNSTVRLLMSGIAVSAVLSAITSLIIFSAPNEHGIRTVLFWMQGSLAGAKWEYLTIPGVVVVAGMFVLMTYNRSLNAIMMGEETARTLGVNTEHFRKMLLVMTALLTGVIVSISGAIGFVGLMMPHIVRIIVGTDHRRVLPVSALLGASFLIWADVVARLAFAPEELPIGIITSLCGGPFFIWLMLRSSYSFGGGGR</sequence>
<feature type="transmembrane region" description="Helical" evidence="8">
    <location>
        <begin position="100"/>
        <end position="121"/>
    </location>
</feature>
<dbReference type="AlphaFoldDB" id="M8D3D9"/>
<dbReference type="GO" id="GO:0033214">
    <property type="term" value="P:siderophore-iron import into cell"/>
    <property type="evidence" value="ECO:0007669"/>
    <property type="project" value="TreeGrafter"/>
</dbReference>
<name>M8D3D9_9BACL</name>
<organism evidence="9 10">
    <name type="scientific">Brevibacillus borstelensis AK1</name>
    <dbReference type="NCBI Taxonomy" id="1300222"/>
    <lineage>
        <taxon>Bacteria</taxon>
        <taxon>Bacillati</taxon>
        <taxon>Bacillota</taxon>
        <taxon>Bacilli</taxon>
        <taxon>Bacillales</taxon>
        <taxon>Paenibacillaceae</taxon>
        <taxon>Brevibacillus</taxon>
    </lineage>
</organism>
<dbReference type="FunFam" id="1.10.3470.10:FF:000001">
    <property type="entry name" value="Vitamin B12 ABC transporter permease BtuC"/>
    <property type="match status" value="1"/>
</dbReference>
<dbReference type="PATRIC" id="fig|1300222.3.peg.4348"/>
<evidence type="ECO:0000256" key="6">
    <source>
        <dbReference type="ARBA" id="ARBA00022989"/>
    </source>
</evidence>
<feature type="transmembrane region" description="Helical" evidence="8">
    <location>
        <begin position="188"/>
        <end position="212"/>
    </location>
</feature>
<dbReference type="Pfam" id="PF01032">
    <property type="entry name" value="FecCD"/>
    <property type="match status" value="1"/>
</dbReference>
<keyword evidence="7 8" id="KW-0472">Membrane</keyword>